<evidence type="ECO:0000313" key="10">
    <source>
        <dbReference type="EMBL" id="MBB5021453.1"/>
    </source>
</evidence>
<feature type="binding site" evidence="7">
    <location>
        <begin position="334"/>
        <end position="341"/>
    </location>
    <ligand>
        <name>ATP</name>
        <dbReference type="ChEBI" id="CHEBI:30616"/>
    </ligand>
</feature>
<name>A0A7W8DGN8_9BACT</name>
<dbReference type="Gene3D" id="3.30.1370.110">
    <property type="match status" value="1"/>
</dbReference>
<evidence type="ECO:0000256" key="4">
    <source>
        <dbReference type="ARBA" id="ARBA00022840"/>
    </source>
</evidence>
<dbReference type="FunFam" id="3.40.50.300:FF:000830">
    <property type="entry name" value="Endonuclease MutS2"/>
    <property type="match status" value="1"/>
</dbReference>
<evidence type="ECO:0000256" key="8">
    <source>
        <dbReference type="SAM" id="Coils"/>
    </source>
</evidence>
<keyword evidence="3 7" id="KW-0378">Hydrolase</keyword>
<evidence type="ECO:0000256" key="1">
    <source>
        <dbReference type="ARBA" id="ARBA00022730"/>
    </source>
</evidence>
<sequence length="787" mass="87568">MCTSQRALAVLEYPKIKEFLKSFVTSSLGRRALDDLQPGQSYMEVRSRIAVGQEFLLLCRDFSQPPMGGLEDPLPLLEKTGTQGQILEPAELFRLSTFLASIKNLKDYFAAMEGDFPRSREIGGDLQPCADLKSRIDMCIEESGHISDGASAVLRKVRRDLRTLRTRVRKQMERYLGDPQYKDVIIDNIVTLRRDRYVIPLRSNFKGKIDGIVLDHSASGGTFYVEPREVVDVNNRLATLHAQEREEEYRIISELSQLVQSRMRALQANVALVERIDMYIGFANYALKHDGTYLETRQSRGCCLPGLRHPLLENPVAVDTRLGGDFPPMLLITGPNTGGKTLALKSAGLAVLSHNSGIPVLCRENESFMGYFAAIYADIGDEQSIEQSLSTFSSHIVNIAHAAKSVDERSLVLLDELGSGTDPEEGGALAVGILQYFAQRKCCLMATTHHNAVKHFAHRNHQVENACMEFDSQTLQPTYRILYGQQGQSSALDIAARYGLPLEIVDAARNFRESSTGEAARTIAALERKLERYVRDDEAFQSRSRRLEQELQALQQQKQQLQQQSSRNLEQASLQARDIVRQARQEAKRYLQNLKSSSDQEARRQQARFESMAQQVFADAQQMERSHLQKLSNIAAGDQVYVAKLQRDGTVITVRGKKAEVEVGGLRTQVGVDELFAPRGQAGSATVHTSSGHAAESAAPAYVGPHHAVSPELMLVGKRVEESLGELEDYLSRAISADLDSVRIIHGMGTGRLKRAVRHYLDQVPQVKNYRDGEAFEGGLGATVVEL</sequence>
<dbReference type="EC" id="3.6.4.-" evidence="7"/>
<keyword evidence="7" id="KW-0540">Nuclease</keyword>
<feature type="coiled-coil region" evidence="8">
    <location>
        <begin position="523"/>
        <end position="600"/>
    </location>
</feature>
<dbReference type="HAMAP" id="MF_00092">
    <property type="entry name" value="MutS2"/>
    <property type="match status" value="1"/>
</dbReference>
<keyword evidence="8" id="KW-0175">Coiled coil</keyword>
<dbReference type="PROSITE" id="PS50828">
    <property type="entry name" value="SMR"/>
    <property type="match status" value="1"/>
</dbReference>
<dbReference type="GO" id="GO:0016887">
    <property type="term" value="F:ATP hydrolysis activity"/>
    <property type="evidence" value="ECO:0007669"/>
    <property type="project" value="InterPro"/>
</dbReference>
<comment type="subunit">
    <text evidence="7">Homodimer. Binds to stalled ribosomes, contacting rRNA.</text>
</comment>
<dbReference type="GO" id="GO:0043023">
    <property type="term" value="F:ribosomal large subunit binding"/>
    <property type="evidence" value="ECO:0007669"/>
    <property type="project" value="UniProtKB-UniRule"/>
</dbReference>
<dbReference type="InterPro" id="IPR007696">
    <property type="entry name" value="DNA_mismatch_repair_MutS_core"/>
</dbReference>
<keyword evidence="11" id="KW-1185">Reference proteome</keyword>
<proteinExistence type="inferred from homology"/>
<keyword evidence="6 7" id="KW-0238">DNA-binding</keyword>
<dbReference type="InterPro" id="IPR002625">
    <property type="entry name" value="Smr_dom"/>
</dbReference>
<evidence type="ECO:0000313" key="11">
    <source>
        <dbReference type="Proteomes" id="UP000528322"/>
    </source>
</evidence>
<keyword evidence="7" id="KW-0255">Endonuclease</keyword>
<organism evidence="10 11">
    <name type="scientific">Desulfurispira natronophila</name>
    <dbReference type="NCBI Taxonomy" id="682562"/>
    <lineage>
        <taxon>Bacteria</taxon>
        <taxon>Pseudomonadati</taxon>
        <taxon>Chrysiogenota</taxon>
        <taxon>Chrysiogenia</taxon>
        <taxon>Chrysiogenales</taxon>
        <taxon>Chrysiogenaceae</taxon>
        <taxon>Desulfurispira</taxon>
    </lineage>
</organism>
<dbReference type="InterPro" id="IPR027417">
    <property type="entry name" value="P-loop_NTPase"/>
</dbReference>
<feature type="domain" description="Smr" evidence="9">
    <location>
        <begin position="717"/>
        <end position="787"/>
    </location>
</feature>
<gene>
    <name evidence="7" type="primary">mutS2</name>
    <name evidence="7" type="synonym">rqcU</name>
    <name evidence="10" type="ORF">HNR37_000762</name>
</gene>
<dbReference type="InterPro" id="IPR036187">
    <property type="entry name" value="DNA_mismatch_repair_MutS_sf"/>
</dbReference>
<keyword evidence="4 7" id="KW-0067">ATP-binding</keyword>
<dbReference type="Pfam" id="PF00488">
    <property type="entry name" value="MutS_V"/>
    <property type="match status" value="1"/>
</dbReference>
<dbReference type="EC" id="3.1.-.-" evidence="7"/>
<dbReference type="PIRSF" id="PIRSF005814">
    <property type="entry name" value="MutS_YshD"/>
    <property type="match status" value="1"/>
</dbReference>
<dbReference type="GO" id="GO:0019843">
    <property type="term" value="F:rRNA binding"/>
    <property type="evidence" value="ECO:0007669"/>
    <property type="project" value="UniProtKB-UniRule"/>
</dbReference>
<dbReference type="GO" id="GO:0006298">
    <property type="term" value="P:mismatch repair"/>
    <property type="evidence" value="ECO:0007669"/>
    <property type="project" value="InterPro"/>
</dbReference>
<dbReference type="SMART" id="SM00463">
    <property type="entry name" value="SMR"/>
    <property type="match status" value="1"/>
</dbReference>
<comment type="caution">
    <text evidence="10">The sequence shown here is derived from an EMBL/GenBank/DDBJ whole genome shotgun (WGS) entry which is preliminary data.</text>
</comment>
<comment type="function">
    <text evidence="7">Endonuclease that is involved in the suppression of homologous recombination and thus may have a key role in the control of bacterial genetic diversity.</text>
</comment>
<dbReference type="GO" id="GO:0030983">
    <property type="term" value="F:mismatched DNA binding"/>
    <property type="evidence" value="ECO:0007669"/>
    <property type="project" value="InterPro"/>
</dbReference>
<keyword evidence="2 7" id="KW-0547">Nucleotide-binding</keyword>
<dbReference type="SUPFAM" id="SSF48334">
    <property type="entry name" value="DNA repair protein MutS, domain III"/>
    <property type="match status" value="1"/>
</dbReference>
<dbReference type="SUPFAM" id="SSF160443">
    <property type="entry name" value="SMR domain-like"/>
    <property type="match status" value="1"/>
</dbReference>
<dbReference type="Proteomes" id="UP000528322">
    <property type="component" value="Unassembled WGS sequence"/>
</dbReference>
<comment type="similarity">
    <text evidence="7">Belongs to the DNA mismatch repair MutS family. MutS2 subfamily.</text>
</comment>
<dbReference type="SUPFAM" id="SSF52540">
    <property type="entry name" value="P-loop containing nucleoside triphosphate hydrolases"/>
    <property type="match status" value="1"/>
</dbReference>
<comment type="function">
    <text evidence="7">Acts as a ribosome collision sensor, splitting the ribosome into its 2 subunits. Detects stalled/collided 70S ribosomes which it binds and splits by an ATP-hydrolysis driven conformational change. Acts upstream of the ribosome quality control system (RQC), a ribosome-associated complex that mediates the extraction of incompletely synthesized nascent chains from stalled ribosomes and their subsequent degradation. Probably generates substrates for RQC.</text>
</comment>
<dbReference type="GO" id="GO:0045910">
    <property type="term" value="P:negative regulation of DNA recombination"/>
    <property type="evidence" value="ECO:0007669"/>
    <property type="project" value="InterPro"/>
</dbReference>
<dbReference type="GO" id="GO:0072344">
    <property type="term" value="P:rescue of stalled ribosome"/>
    <property type="evidence" value="ECO:0007669"/>
    <property type="project" value="UniProtKB-UniRule"/>
</dbReference>
<evidence type="ECO:0000256" key="7">
    <source>
        <dbReference type="HAMAP-Rule" id="MF_00092"/>
    </source>
</evidence>
<keyword evidence="5 7" id="KW-0694">RNA-binding</keyword>
<dbReference type="Gene3D" id="3.40.50.300">
    <property type="entry name" value="P-loop containing nucleotide triphosphate hydrolases"/>
    <property type="match status" value="1"/>
</dbReference>
<dbReference type="SMART" id="SM00533">
    <property type="entry name" value="MUTSd"/>
    <property type="match status" value="1"/>
</dbReference>
<evidence type="ECO:0000256" key="2">
    <source>
        <dbReference type="ARBA" id="ARBA00022741"/>
    </source>
</evidence>
<evidence type="ECO:0000256" key="5">
    <source>
        <dbReference type="ARBA" id="ARBA00022884"/>
    </source>
</evidence>
<dbReference type="InterPro" id="IPR045076">
    <property type="entry name" value="MutS"/>
</dbReference>
<dbReference type="PANTHER" id="PTHR48466">
    <property type="entry name" value="OS10G0509000 PROTEIN-RELATED"/>
    <property type="match status" value="1"/>
</dbReference>
<dbReference type="NCBIfam" id="TIGR01069">
    <property type="entry name" value="mutS2"/>
    <property type="match status" value="1"/>
</dbReference>
<dbReference type="Pfam" id="PF01713">
    <property type="entry name" value="Smr"/>
    <property type="match status" value="1"/>
</dbReference>
<evidence type="ECO:0000256" key="6">
    <source>
        <dbReference type="ARBA" id="ARBA00023125"/>
    </source>
</evidence>
<dbReference type="SMART" id="SM00534">
    <property type="entry name" value="MUTSac"/>
    <property type="match status" value="1"/>
</dbReference>
<dbReference type="InterPro" id="IPR036063">
    <property type="entry name" value="Smr_dom_sf"/>
</dbReference>
<dbReference type="PANTHER" id="PTHR48466:SF2">
    <property type="entry name" value="OS10G0509000 PROTEIN"/>
    <property type="match status" value="1"/>
</dbReference>
<accession>A0A7W8DGN8</accession>
<keyword evidence="1 7" id="KW-0699">rRNA-binding</keyword>
<dbReference type="AlphaFoldDB" id="A0A7W8DGN8"/>
<dbReference type="EMBL" id="JACHID010000003">
    <property type="protein sequence ID" value="MBB5021453.1"/>
    <property type="molecule type" value="Genomic_DNA"/>
</dbReference>
<dbReference type="PROSITE" id="PS00486">
    <property type="entry name" value="DNA_MISMATCH_REPAIR_2"/>
    <property type="match status" value="1"/>
</dbReference>
<dbReference type="GO" id="GO:0004519">
    <property type="term" value="F:endonuclease activity"/>
    <property type="evidence" value="ECO:0007669"/>
    <property type="project" value="UniProtKB-UniRule"/>
</dbReference>
<dbReference type="GO" id="GO:0005524">
    <property type="term" value="F:ATP binding"/>
    <property type="evidence" value="ECO:0007669"/>
    <property type="project" value="UniProtKB-UniRule"/>
</dbReference>
<dbReference type="InterPro" id="IPR000432">
    <property type="entry name" value="DNA_mismatch_repair_MutS_C"/>
</dbReference>
<dbReference type="InterPro" id="IPR046893">
    <property type="entry name" value="MSSS"/>
</dbReference>
<dbReference type="InterPro" id="IPR005747">
    <property type="entry name" value="MutS2"/>
</dbReference>
<protein>
    <recommendedName>
        <fullName evidence="7">Endonuclease MutS2</fullName>
        <ecNumber evidence="7">3.1.-.-</ecNumber>
    </recommendedName>
    <alternativeName>
        <fullName evidence="7">Ribosome-associated protein quality control-upstream factor</fullName>
        <shortName evidence="7">RQC-upstream factor</shortName>
        <shortName evidence="7">RqcU</shortName>
        <ecNumber evidence="7">3.6.4.-</ecNumber>
    </alternativeName>
</protein>
<dbReference type="GO" id="GO:0140664">
    <property type="term" value="F:ATP-dependent DNA damage sensor activity"/>
    <property type="evidence" value="ECO:0007669"/>
    <property type="project" value="InterPro"/>
</dbReference>
<reference evidence="10 11" key="1">
    <citation type="submission" date="2020-08" db="EMBL/GenBank/DDBJ databases">
        <title>Genomic Encyclopedia of Type Strains, Phase IV (KMG-IV): sequencing the most valuable type-strain genomes for metagenomic binning, comparative biology and taxonomic classification.</title>
        <authorList>
            <person name="Goeker M."/>
        </authorList>
    </citation>
    <scope>NUCLEOTIDE SEQUENCE [LARGE SCALE GENOMIC DNA]</scope>
    <source>
        <strain evidence="10 11">DSM 22071</strain>
    </source>
</reference>
<evidence type="ECO:0000256" key="3">
    <source>
        <dbReference type="ARBA" id="ARBA00022801"/>
    </source>
</evidence>
<dbReference type="Pfam" id="PF20297">
    <property type="entry name" value="MSSS"/>
    <property type="match status" value="1"/>
</dbReference>
<evidence type="ECO:0000259" key="9">
    <source>
        <dbReference type="PROSITE" id="PS50828"/>
    </source>
</evidence>
<dbReference type="RefSeq" id="WP_183730169.1">
    <property type="nucleotide sequence ID" value="NZ_JACHID010000003.1"/>
</dbReference>